<reference evidence="2 3" key="1">
    <citation type="journal article" date="2021" name="bioRxiv">
        <title>The Gossypium anomalum genome as a resource for cotton improvement and evolutionary analysis of hybrid incompatibility.</title>
        <authorList>
            <person name="Grover C.E."/>
            <person name="Yuan D."/>
            <person name="Arick M.A."/>
            <person name="Miller E.R."/>
            <person name="Hu G."/>
            <person name="Peterson D.G."/>
            <person name="Wendel J.F."/>
            <person name="Udall J.A."/>
        </authorList>
    </citation>
    <scope>NUCLEOTIDE SEQUENCE [LARGE SCALE GENOMIC DNA]</scope>
    <source>
        <strain evidence="2">JFW-Udall</strain>
        <tissue evidence="2">Leaf</tissue>
    </source>
</reference>
<feature type="region of interest" description="Disordered" evidence="1">
    <location>
        <begin position="1"/>
        <end position="27"/>
    </location>
</feature>
<evidence type="ECO:0000256" key="1">
    <source>
        <dbReference type="SAM" id="MobiDB-lite"/>
    </source>
</evidence>
<feature type="compositionally biased region" description="Low complexity" evidence="1">
    <location>
        <begin position="268"/>
        <end position="278"/>
    </location>
</feature>
<name>A0A8J5Z6T4_9ROSI</name>
<sequence>MSSPIIRMNQTTEPRRRSRLPSRSLSSSNIVDCGGCVSNNNSRRSRSMDSASFGEICGGATAECAAICCCVPFGIANFLVLTMYKIPGGLCRRAIRQRQRRKLVKKGLVQPWDHRGCEGLQIRPVEEIFPVVNGSEETEKAVNELEKEMWQRFYGTGFWRSPSQREGGKVRKVSGQLLVGGGVILYVMGINDDNAKVNTNARYFTDFALLWWRHRSKDGKCGVQELLKVIIVEEFLIKLVLRKYKFEPSKSKEKGSDGEDDNGQVEFNNNNSGHSSNGKLQNGKRKPKKSWEKKNGSLKCFFCEGPHMVRNCPKQSVFSTIKEDDEPEKTSMRLGSVVQQSKIFVISKGVEEKPESETLKLGSMILNFVKAKRDHKQKGLMYVDINIVGQKKSDLFDTGASNLFISEKIVGKLGLSIRKSTKKVKIVNSKEVPTMGVAQGVELQIGQRKSKKGRL</sequence>
<dbReference type="Proteomes" id="UP000701853">
    <property type="component" value="Chromosome 1"/>
</dbReference>
<protein>
    <submittedName>
        <fullName evidence="2">Uncharacterized protein</fullName>
    </submittedName>
</protein>
<comment type="caution">
    <text evidence="2">The sequence shown here is derived from an EMBL/GenBank/DDBJ whole genome shotgun (WGS) entry which is preliminary data.</text>
</comment>
<gene>
    <name evidence="2" type="ORF">CXB51_002326</name>
</gene>
<dbReference type="OrthoDB" id="994513at2759"/>
<dbReference type="PANTHER" id="PTHR33264:SF8">
    <property type="entry name" value="EXPRESSED PROTEIN"/>
    <property type="match status" value="1"/>
</dbReference>
<evidence type="ECO:0000313" key="2">
    <source>
        <dbReference type="EMBL" id="KAG8504018.1"/>
    </source>
</evidence>
<dbReference type="Pfam" id="PF13650">
    <property type="entry name" value="Asp_protease_2"/>
    <property type="match status" value="1"/>
</dbReference>
<dbReference type="InterPro" id="IPR021109">
    <property type="entry name" value="Peptidase_aspartic_dom_sf"/>
</dbReference>
<organism evidence="2 3">
    <name type="scientific">Gossypium anomalum</name>
    <dbReference type="NCBI Taxonomy" id="47600"/>
    <lineage>
        <taxon>Eukaryota</taxon>
        <taxon>Viridiplantae</taxon>
        <taxon>Streptophyta</taxon>
        <taxon>Embryophyta</taxon>
        <taxon>Tracheophyta</taxon>
        <taxon>Spermatophyta</taxon>
        <taxon>Magnoliopsida</taxon>
        <taxon>eudicotyledons</taxon>
        <taxon>Gunneridae</taxon>
        <taxon>Pentapetalae</taxon>
        <taxon>rosids</taxon>
        <taxon>malvids</taxon>
        <taxon>Malvales</taxon>
        <taxon>Malvaceae</taxon>
        <taxon>Malvoideae</taxon>
        <taxon>Gossypium</taxon>
    </lineage>
</organism>
<accession>A0A8J5Z6T4</accession>
<dbReference type="AlphaFoldDB" id="A0A8J5Z6T4"/>
<proteinExistence type="predicted"/>
<dbReference type="PANTHER" id="PTHR33264">
    <property type="entry name" value="EXPRESSED PROTEIN"/>
    <property type="match status" value="1"/>
</dbReference>
<dbReference type="CDD" id="cd00303">
    <property type="entry name" value="retropepsin_like"/>
    <property type="match status" value="1"/>
</dbReference>
<dbReference type="Gene3D" id="2.40.70.10">
    <property type="entry name" value="Acid Proteases"/>
    <property type="match status" value="1"/>
</dbReference>
<feature type="compositionally biased region" description="Polar residues" evidence="1">
    <location>
        <begin position="1"/>
        <end position="12"/>
    </location>
</feature>
<evidence type="ECO:0000313" key="3">
    <source>
        <dbReference type="Proteomes" id="UP000701853"/>
    </source>
</evidence>
<keyword evidence="3" id="KW-1185">Reference proteome</keyword>
<feature type="region of interest" description="Disordered" evidence="1">
    <location>
        <begin position="249"/>
        <end position="292"/>
    </location>
</feature>
<dbReference type="EMBL" id="JAHUZN010000001">
    <property type="protein sequence ID" value="KAG8504018.1"/>
    <property type="molecule type" value="Genomic_DNA"/>
</dbReference>